<accession>A0A858RIC7</accession>
<dbReference type="Gene3D" id="2.160.20.10">
    <property type="entry name" value="Single-stranded right-handed beta-helix, Pectin lyase-like"/>
    <property type="match status" value="1"/>
</dbReference>
<dbReference type="InterPro" id="IPR012334">
    <property type="entry name" value="Pectin_lyas_fold"/>
</dbReference>
<dbReference type="InterPro" id="IPR011050">
    <property type="entry name" value="Pectin_lyase_fold/virulence"/>
</dbReference>
<evidence type="ECO:0000313" key="2">
    <source>
        <dbReference type="EMBL" id="QJE96179.1"/>
    </source>
</evidence>
<dbReference type="InterPro" id="IPR039448">
    <property type="entry name" value="Beta_helix"/>
</dbReference>
<name>A0A858RIC7_9BACT</name>
<proteinExistence type="predicted"/>
<feature type="domain" description="Right handed beta helix" evidence="1">
    <location>
        <begin position="369"/>
        <end position="520"/>
    </location>
</feature>
<evidence type="ECO:0000313" key="3">
    <source>
        <dbReference type="Proteomes" id="UP000501812"/>
    </source>
</evidence>
<gene>
    <name evidence="2" type="ORF">HHL09_10410</name>
</gene>
<sequence length="656" mass="72290">MKLGFLPLLAAVAYAEPEALRFEIQPGDNLQDVLNVAREARKGRADKPIEIVLGDGLYVLSKPLEFVPSDSGLPNAPSRLIAAKGAKPVISGGRKITGFTMRPDGLWETKAEGPAFEQLWIGGRRGVRSREPDQGFFRMKGVEEEKHPDDMATQTVEMGDDAMAWLKNLHPAALERVQMLAYHKWDNTRRSIAKVEGNRFITRGHTMKPWNRWDTKSGIVFENLEAGLDEPGEWFLSPEGKLLYKPRPGEDPATTEVVAPLSEKLLVIGKESGDPVQHLQIRGISFQHAAWTSPPGGFEPSQAASPIEAVIQIDHASDITIEDCEVAHTGLYGVWMRDACRNIRVSRCYLHDLGAGGVRIGNMEQGRNTGANLVEDCIIRDGGKTFPCAVGLWIGHSGDNLVRHNEISHFPYTGVSVGWRWGYDSSEAKGNKITHNHIHHIGNGLLSDMGGIYTLGPSEGTVLASNVIHDVMSYDYGGWGLYNDEGSTGILLENNLVYRTTTGGYHQHYGKENIIRNNIFAFARDQQLQFSRAEEHLSFRFTGNIVLWEKGPLWNGGAGGKGKIECDNNLYWRSDGGEIECFGMKFADWQKTGHDQHSVIADPGFADPANGGFRFNDASIPAKIGFKPFDPSEAGVRGDGAWKKLAQEVPADWASP</sequence>
<evidence type="ECO:0000259" key="1">
    <source>
        <dbReference type="Pfam" id="PF13229"/>
    </source>
</evidence>
<dbReference type="PANTHER" id="PTHR36453:SF1">
    <property type="entry name" value="RIGHT HANDED BETA HELIX DOMAIN-CONTAINING PROTEIN"/>
    <property type="match status" value="1"/>
</dbReference>
<dbReference type="InterPro" id="IPR006626">
    <property type="entry name" value="PbH1"/>
</dbReference>
<dbReference type="Pfam" id="PF13229">
    <property type="entry name" value="Beta_helix"/>
    <property type="match status" value="1"/>
</dbReference>
<dbReference type="SUPFAM" id="SSF51126">
    <property type="entry name" value="Pectin lyase-like"/>
    <property type="match status" value="1"/>
</dbReference>
<dbReference type="RefSeq" id="WP_169454580.1">
    <property type="nucleotide sequence ID" value="NZ_CP051774.1"/>
</dbReference>
<dbReference type="EMBL" id="CP051774">
    <property type="protein sequence ID" value="QJE96179.1"/>
    <property type="molecule type" value="Genomic_DNA"/>
</dbReference>
<organism evidence="2 3">
    <name type="scientific">Luteolibacter luteus</name>
    <dbReference type="NCBI Taxonomy" id="2728835"/>
    <lineage>
        <taxon>Bacteria</taxon>
        <taxon>Pseudomonadati</taxon>
        <taxon>Verrucomicrobiota</taxon>
        <taxon>Verrucomicrobiia</taxon>
        <taxon>Verrucomicrobiales</taxon>
        <taxon>Verrucomicrobiaceae</taxon>
        <taxon>Luteolibacter</taxon>
    </lineage>
</organism>
<reference evidence="2 3" key="1">
    <citation type="submission" date="2020-04" db="EMBL/GenBank/DDBJ databases">
        <title>Luteolibacter sp. G-1-1-1 isolated from soil.</title>
        <authorList>
            <person name="Dahal R.H."/>
        </authorList>
    </citation>
    <scope>NUCLEOTIDE SEQUENCE [LARGE SCALE GENOMIC DNA]</scope>
    <source>
        <strain evidence="2 3">G-1-1-1</strain>
    </source>
</reference>
<dbReference type="KEGG" id="luo:HHL09_10410"/>
<dbReference type="AlphaFoldDB" id="A0A858RIC7"/>
<keyword evidence="3" id="KW-1185">Reference proteome</keyword>
<protein>
    <recommendedName>
        <fullName evidence="1">Right handed beta helix domain-containing protein</fullName>
    </recommendedName>
</protein>
<dbReference type="Proteomes" id="UP000501812">
    <property type="component" value="Chromosome"/>
</dbReference>
<dbReference type="PANTHER" id="PTHR36453">
    <property type="entry name" value="SECRETED PROTEIN-RELATED"/>
    <property type="match status" value="1"/>
</dbReference>
<dbReference type="SMART" id="SM00710">
    <property type="entry name" value="PbH1"/>
    <property type="match status" value="7"/>
</dbReference>